<gene>
    <name evidence="1" type="ORF">M7I_3134</name>
</gene>
<dbReference type="Proteomes" id="UP000005446">
    <property type="component" value="Unassembled WGS sequence"/>
</dbReference>
<organism evidence="1 2">
    <name type="scientific">Glarea lozoyensis (strain ATCC 74030 / MF5533)</name>
    <dbReference type="NCBI Taxonomy" id="1104152"/>
    <lineage>
        <taxon>Eukaryota</taxon>
        <taxon>Fungi</taxon>
        <taxon>Dikarya</taxon>
        <taxon>Ascomycota</taxon>
        <taxon>Pezizomycotina</taxon>
        <taxon>Leotiomycetes</taxon>
        <taxon>Helotiales</taxon>
        <taxon>Helotiaceae</taxon>
        <taxon>Glarea</taxon>
    </lineage>
</organism>
<accession>H0EKQ5</accession>
<comment type="caution">
    <text evidence="1">The sequence shown here is derived from an EMBL/GenBank/DDBJ whole genome shotgun (WGS) entry which is preliminary data.</text>
</comment>
<proteinExistence type="predicted"/>
<dbReference type="EMBL" id="AGUE01000073">
    <property type="protein sequence ID" value="EHL00748.1"/>
    <property type="molecule type" value="Genomic_DNA"/>
</dbReference>
<sequence length="140" mass="15525">MNSKRNNPLLSILNLHEFHQPQHSQFTRLDLRRRAASFFGDGENVIFGGVERRTGADGNLGSAGLGVGFGYCKTDSTGCTGDEHGFFNGWFGEWGNVWALQEDLEFRVVEAFYQRTNWGVKFDAIPPGFPSEGFTISSLG</sequence>
<dbReference type="AlphaFoldDB" id="H0EKQ5"/>
<keyword evidence="2" id="KW-1185">Reference proteome</keyword>
<dbReference type="InParanoid" id="H0EKQ5"/>
<reference evidence="1 2" key="1">
    <citation type="journal article" date="2012" name="Eukaryot. Cell">
        <title>Genome sequence of the fungus Glarea lozoyensis: the first genome sequence of a species from the Helotiaceae family.</title>
        <authorList>
            <person name="Youssar L."/>
            <person name="Gruening B.A."/>
            <person name="Erxleben A."/>
            <person name="Guenther S."/>
            <person name="Huettel W."/>
        </authorList>
    </citation>
    <scope>NUCLEOTIDE SEQUENCE [LARGE SCALE GENOMIC DNA]</scope>
    <source>
        <strain evidence="2">ATCC 74030 / MF5533</strain>
    </source>
</reference>
<name>H0EKQ5_GLAL7</name>
<protein>
    <submittedName>
        <fullName evidence="1">Uncharacterized protein</fullName>
    </submittedName>
</protein>
<evidence type="ECO:0000313" key="1">
    <source>
        <dbReference type="EMBL" id="EHL00748.1"/>
    </source>
</evidence>
<evidence type="ECO:0000313" key="2">
    <source>
        <dbReference type="Proteomes" id="UP000005446"/>
    </source>
</evidence>
<dbReference type="HOGENOM" id="CLU_1835362_0_0_1"/>